<name>E6PC03_9ZZZZ</name>
<gene>
    <name evidence="1" type="ORF">CARN1_1873</name>
</gene>
<organism evidence="1">
    <name type="scientific">mine drainage metagenome</name>
    <dbReference type="NCBI Taxonomy" id="410659"/>
    <lineage>
        <taxon>unclassified sequences</taxon>
        <taxon>metagenomes</taxon>
        <taxon>ecological metagenomes</taxon>
    </lineage>
</organism>
<proteinExistence type="predicted"/>
<protein>
    <recommendedName>
        <fullName evidence="2">DUF2203 family protein</fullName>
    </recommendedName>
</protein>
<sequence>MRLRRELAINLLATNPELRVGRSRSRLAGPHSTLPTPRFGEMKIEIIRLIHRIEHFGCVVKDIDLGLIDFPSEREGEPIWLCWKFGEPVVAYWHGENEGFERRRPLG</sequence>
<evidence type="ECO:0000313" key="1">
    <source>
        <dbReference type="EMBL" id="CBH73986.1"/>
    </source>
</evidence>
<dbReference type="AlphaFoldDB" id="E6PC03"/>
<accession>E6PC03</accession>
<dbReference type="Pfam" id="PF09969">
    <property type="entry name" value="DUF2203"/>
    <property type="match status" value="1"/>
</dbReference>
<comment type="caution">
    <text evidence="1">The sequence shown here is derived from an EMBL/GenBank/DDBJ whole genome shotgun (WGS) entry which is preliminary data.</text>
</comment>
<dbReference type="InterPro" id="IPR018699">
    <property type="entry name" value="DUF2203"/>
</dbReference>
<dbReference type="EMBL" id="CABL01000001">
    <property type="protein sequence ID" value="CBH73986.1"/>
    <property type="molecule type" value="Genomic_DNA"/>
</dbReference>
<reference evidence="1" key="1">
    <citation type="submission" date="2009-10" db="EMBL/GenBank/DDBJ databases">
        <title>Diversity of trophic interactions inside an arsenic-rich microbial ecosystem.</title>
        <authorList>
            <person name="Bertin P.N."/>
            <person name="Heinrich-Salmeron A."/>
            <person name="Pelletier E."/>
            <person name="Goulhen-Chollet F."/>
            <person name="Arsene-Ploetze F."/>
            <person name="Gallien S."/>
            <person name="Calteau A."/>
            <person name="Vallenet D."/>
            <person name="Casiot C."/>
            <person name="Chane-Woon-Ming B."/>
            <person name="Giloteaux L."/>
            <person name="Barakat M."/>
            <person name="Bonnefoy V."/>
            <person name="Bruneel O."/>
            <person name="Chandler M."/>
            <person name="Cleiss J."/>
            <person name="Duran R."/>
            <person name="Elbaz-Poulichet F."/>
            <person name="Fonknechten N."/>
            <person name="Lauga B."/>
            <person name="Mornico D."/>
            <person name="Ortet P."/>
            <person name="Schaeffer C."/>
            <person name="Siguier P."/>
            <person name="Alexander Thil Smith A."/>
            <person name="Van Dorsselaer A."/>
            <person name="Weissenbach J."/>
            <person name="Medigue C."/>
            <person name="Le Paslier D."/>
        </authorList>
    </citation>
    <scope>NUCLEOTIDE SEQUENCE</scope>
</reference>
<evidence type="ECO:0008006" key="2">
    <source>
        <dbReference type="Google" id="ProtNLM"/>
    </source>
</evidence>